<evidence type="ECO:0000256" key="1">
    <source>
        <dbReference type="SAM" id="Phobius"/>
    </source>
</evidence>
<feature type="transmembrane region" description="Helical" evidence="1">
    <location>
        <begin position="172"/>
        <end position="192"/>
    </location>
</feature>
<evidence type="ECO:0000313" key="3">
    <source>
        <dbReference type="EMBL" id="SEH49146.1"/>
    </source>
</evidence>
<keyword evidence="1" id="KW-0812">Transmembrane</keyword>
<keyword evidence="3" id="KW-0378">Hydrolase</keyword>
<name>A0A1H6IRX8_CHRCI</name>
<dbReference type="GO" id="GO:0004175">
    <property type="term" value="F:endopeptidase activity"/>
    <property type="evidence" value="ECO:0007669"/>
    <property type="project" value="UniProtKB-ARBA"/>
</dbReference>
<keyword evidence="3" id="KW-0645">Protease</keyword>
<dbReference type="GO" id="GO:0080120">
    <property type="term" value="P:CAAX-box protein maturation"/>
    <property type="evidence" value="ECO:0007669"/>
    <property type="project" value="UniProtKB-ARBA"/>
</dbReference>
<feature type="transmembrane region" description="Helical" evidence="1">
    <location>
        <begin position="141"/>
        <end position="160"/>
    </location>
</feature>
<proteinExistence type="predicted"/>
<dbReference type="InterPro" id="IPR003675">
    <property type="entry name" value="Rce1/LyrA-like_dom"/>
</dbReference>
<dbReference type="Pfam" id="PF02517">
    <property type="entry name" value="Rce1-like"/>
    <property type="match status" value="1"/>
</dbReference>
<feature type="transmembrane region" description="Helical" evidence="1">
    <location>
        <begin position="70"/>
        <end position="90"/>
    </location>
</feature>
<feature type="transmembrane region" description="Helical" evidence="1">
    <location>
        <begin position="111"/>
        <end position="129"/>
    </location>
</feature>
<reference evidence="3 4" key="1">
    <citation type="submission" date="2016-10" db="EMBL/GenBank/DDBJ databases">
        <authorList>
            <person name="de Groot N.N."/>
        </authorList>
    </citation>
    <scope>NUCLEOTIDE SEQUENCE [LARGE SCALE GENOMIC DNA]</scope>
    <source>
        <strain evidence="3 4">DSM 23031</strain>
    </source>
</reference>
<dbReference type="OrthoDB" id="1443714at2"/>
<keyword evidence="1" id="KW-1133">Transmembrane helix</keyword>
<feature type="transmembrane region" description="Helical" evidence="1">
    <location>
        <begin position="31"/>
        <end position="50"/>
    </location>
</feature>
<dbReference type="Proteomes" id="UP000198561">
    <property type="component" value="Unassembled WGS sequence"/>
</dbReference>
<dbReference type="GO" id="GO:0006508">
    <property type="term" value="P:proteolysis"/>
    <property type="evidence" value="ECO:0007669"/>
    <property type="project" value="UniProtKB-KW"/>
</dbReference>
<keyword evidence="1" id="KW-0472">Membrane</keyword>
<evidence type="ECO:0000313" key="4">
    <source>
        <dbReference type="Proteomes" id="UP000198561"/>
    </source>
</evidence>
<sequence length="285" mass="33416">MKNFIIDFLQFYKNPSDTRIEHYSLSKNIRYIIYGLIIDLILLVFFIPLGDYFADTYLLDSSLLVYKEDTLLFLLVIGVLVLPLFEELLFRLPIRYNRFYSFFLSKKIWSYLFRVIVYCVPLIFGLVHLDNFNLNGKTTTILIFVPLVVLSQIIGGYIITFIRVKFNFLSSVIYHMIWNLTVTIGGFIFTSFEKPYVVTNNDYSIEITANSYTEISKQNLSVDSSDNKIYRIEAQQLSINHVLDSLTAFKRNKEDRSVNILFQSQNGMSKKQFLKIIEDYDKNCL</sequence>
<accession>A0A1H6IRX8</accession>
<dbReference type="EMBL" id="FNWQ01000011">
    <property type="protein sequence ID" value="SEH49146.1"/>
    <property type="molecule type" value="Genomic_DNA"/>
</dbReference>
<gene>
    <name evidence="3" type="ORF">SAMN05421593_0103</name>
</gene>
<organism evidence="3 4">
    <name type="scientific">Chryseobacterium culicis</name>
    <dbReference type="NCBI Taxonomy" id="680127"/>
    <lineage>
        <taxon>Bacteria</taxon>
        <taxon>Pseudomonadati</taxon>
        <taxon>Bacteroidota</taxon>
        <taxon>Flavobacteriia</taxon>
        <taxon>Flavobacteriales</taxon>
        <taxon>Weeksellaceae</taxon>
        <taxon>Chryseobacterium group</taxon>
        <taxon>Chryseobacterium</taxon>
    </lineage>
</organism>
<protein>
    <submittedName>
        <fullName evidence="3">CAAX protease self-immunity</fullName>
    </submittedName>
</protein>
<dbReference type="RefSeq" id="WP_139265780.1">
    <property type="nucleotide sequence ID" value="NZ_FNWQ01000011.1"/>
</dbReference>
<feature type="domain" description="CAAX prenyl protease 2/Lysostaphin resistance protein A-like" evidence="2">
    <location>
        <begin position="71"/>
        <end position="180"/>
    </location>
</feature>
<dbReference type="AlphaFoldDB" id="A0A1H6IRX8"/>
<dbReference type="STRING" id="680127.SAMN05421593_0103"/>
<evidence type="ECO:0000259" key="2">
    <source>
        <dbReference type="Pfam" id="PF02517"/>
    </source>
</evidence>